<keyword evidence="3" id="KW-0698">rRNA processing</keyword>
<evidence type="ECO:0000256" key="9">
    <source>
        <dbReference type="SAM" id="Coils"/>
    </source>
</evidence>
<dbReference type="SUPFAM" id="SSF75217">
    <property type="entry name" value="alpha/beta knot"/>
    <property type="match status" value="1"/>
</dbReference>
<evidence type="ECO:0000256" key="6">
    <source>
        <dbReference type="ARBA" id="ARBA00022691"/>
    </source>
</evidence>
<organism evidence="11 12">
    <name type="scientific">Plasmodium malariae</name>
    <dbReference type="NCBI Taxonomy" id="5858"/>
    <lineage>
        <taxon>Eukaryota</taxon>
        <taxon>Sar</taxon>
        <taxon>Alveolata</taxon>
        <taxon>Apicomplexa</taxon>
        <taxon>Aconoidasida</taxon>
        <taxon>Haemosporida</taxon>
        <taxon>Plasmodiidae</taxon>
        <taxon>Plasmodium</taxon>
        <taxon>Plasmodium (Plasmodium)</taxon>
    </lineage>
</organism>
<keyword evidence="4" id="KW-0489">Methyltransferase</keyword>
<evidence type="ECO:0000256" key="3">
    <source>
        <dbReference type="ARBA" id="ARBA00022552"/>
    </source>
</evidence>
<proteinExistence type="inferred from homology"/>
<evidence type="ECO:0000256" key="8">
    <source>
        <dbReference type="ARBA" id="ARBA00022884"/>
    </source>
</evidence>
<dbReference type="GO" id="GO:0070037">
    <property type="term" value="F:rRNA (pseudouridine) methyltransferase activity"/>
    <property type="evidence" value="ECO:0007669"/>
    <property type="project" value="InterPro"/>
</dbReference>
<feature type="compositionally biased region" description="Acidic residues" evidence="10">
    <location>
        <begin position="192"/>
        <end position="208"/>
    </location>
</feature>
<evidence type="ECO:0000256" key="7">
    <source>
        <dbReference type="ARBA" id="ARBA00022730"/>
    </source>
</evidence>
<keyword evidence="8" id="KW-0694">RNA-binding</keyword>
<feature type="coiled-coil region" evidence="9">
    <location>
        <begin position="291"/>
        <end position="334"/>
    </location>
</feature>
<dbReference type="RefSeq" id="XP_028864491.1">
    <property type="nucleotide sequence ID" value="XM_029008175.1"/>
</dbReference>
<keyword evidence="6" id="KW-0949">S-adenosyl-L-methionine</keyword>
<evidence type="ECO:0000256" key="1">
    <source>
        <dbReference type="ARBA" id="ARBA00008115"/>
    </source>
</evidence>
<dbReference type="VEuPathDB" id="PlasmoDB:PmUG01_14059800"/>
<dbReference type="EMBL" id="LT594635">
    <property type="protein sequence ID" value="SCP03538.1"/>
    <property type="molecule type" value="Genomic_DNA"/>
</dbReference>
<name>A0A1D3TF96_PLAMA</name>
<dbReference type="GeneID" id="39871909"/>
<feature type="region of interest" description="Disordered" evidence="10">
    <location>
        <begin position="192"/>
        <end position="217"/>
    </location>
</feature>
<dbReference type="InterPro" id="IPR029028">
    <property type="entry name" value="Alpha/beta_knot_MTases"/>
</dbReference>
<sequence length="499" mass="57747">MVERKKEQCLKKGKCVKVKTKGAKNDEVKRIRKNTNNLNEQKGNEGKEHTTVATYGTDISLKRKRNTRTFDTNCSRNRNKNCSRYNSSYSNRSTIFKGRDAKIHFTKNSSEKIGVPCRVDNNNNYVQLADRGYTANGCTRYSGDLNDDVDIYSDYDAVDRGNDFYIYNNNSSASSENENLGTPDDALLDTLDDTLVDDPDDTPVDDPDENLKGKENNNVKYGGEYISYDEYINVMKNCKQDNDVNIKREDVKEDLNNDEGKKMYKIFLLFSPLGVTSINNKSYIINADDHMSLFEKKLKSVERLIEITKNNKEKKNLEKKMEMIKNKQDNLRLDILFFTLLSLRDSVINKKKKLQIYIHTIRGLLIYVSPSFRVPRNFMVFKKIMLQLLKNRVVTDNDKKPLMSITHRPINYYVGSSVCVGISNKGFPTDIKKFSEKIIETNNDYSFFLSLSNMHDLSYFIEMMKKKESENFSLDYFVRLSDLKLSAITICSKLTHFLN</sequence>
<gene>
    <name evidence="11" type="primary">PmUG01_14059800</name>
    <name evidence="11" type="ORF">PMUG01_14059800</name>
</gene>
<accession>A0A1D3TF96</accession>
<evidence type="ECO:0000256" key="2">
    <source>
        <dbReference type="ARBA" id="ARBA00022517"/>
    </source>
</evidence>
<dbReference type="Proteomes" id="UP000219813">
    <property type="component" value="Chromosome 14"/>
</dbReference>
<evidence type="ECO:0000313" key="12">
    <source>
        <dbReference type="Proteomes" id="UP000219813"/>
    </source>
</evidence>
<dbReference type="OrthoDB" id="269804at2759"/>
<keyword evidence="12" id="KW-1185">Reference proteome</keyword>
<reference evidence="11 12" key="1">
    <citation type="submission" date="2016-06" db="EMBL/GenBank/DDBJ databases">
        <authorList>
            <consortium name="Pathogen Informatics"/>
        </authorList>
    </citation>
    <scope>NUCLEOTIDE SEQUENCE [LARGE SCALE GENOMIC DNA]</scope>
</reference>
<dbReference type="PANTHER" id="PTHR12636">
    <property type="entry name" value="NEP1/MRA1"/>
    <property type="match status" value="1"/>
</dbReference>
<dbReference type="PANTHER" id="PTHR12636:SF5">
    <property type="entry name" value="RIBOSOMAL RNA SMALL SUBUNIT METHYLTRANSFERASE NEP1"/>
    <property type="match status" value="1"/>
</dbReference>
<evidence type="ECO:0000256" key="5">
    <source>
        <dbReference type="ARBA" id="ARBA00022679"/>
    </source>
</evidence>
<dbReference type="AlphaFoldDB" id="A0A1D3TF96"/>
<dbReference type="GO" id="GO:0070475">
    <property type="term" value="P:rRNA base methylation"/>
    <property type="evidence" value="ECO:0007669"/>
    <property type="project" value="InterPro"/>
</dbReference>
<dbReference type="InterPro" id="IPR029026">
    <property type="entry name" value="tRNA_m1G_MTases_N"/>
</dbReference>
<dbReference type="Gene3D" id="3.40.1280.10">
    <property type="match status" value="1"/>
</dbReference>
<dbReference type="GO" id="GO:0032040">
    <property type="term" value="C:small-subunit processome"/>
    <property type="evidence" value="ECO:0007669"/>
    <property type="project" value="TreeGrafter"/>
</dbReference>
<evidence type="ECO:0000313" key="11">
    <source>
        <dbReference type="EMBL" id="SCP03538.1"/>
    </source>
</evidence>
<comment type="similarity">
    <text evidence="1">Belongs to the class IV-like SAM-binding methyltransferase superfamily. RNA methyltransferase NEP1 family.</text>
</comment>
<keyword evidence="2" id="KW-0690">Ribosome biogenesis</keyword>
<evidence type="ECO:0000256" key="4">
    <source>
        <dbReference type="ARBA" id="ARBA00022603"/>
    </source>
</evidence>
<keyword evidence="7" id="KW-0699">rRNA-binding</keyword>
<keyword evidence="5" id="KW-0808">Transferase</keyword>
<dbReference type="KEGG" id="pmal:PMUG01_14059800"/>
<protein>
    <submittedName>
        <fullName evidence="11">Small subunit rRNA processing factor, putative</fullName>
    </submittedName>
</protein>
<dbReference type="InterPro" id="IPR005304">
    <property type="entry name" value="Rbsml_bgen_MeTrfase_EMG1/NEP1"/>
</dbReference>
<evidence type="ECO:0000256" key="10">
    <source>
        <dbReference type="SAM" id="MobiDB-lite"/>
    </source>
</evidence>
<dbReference type="GO" id="GO:0019843">
    <property type="term" value="F:rRNA binding"/>
    <property type="evidence" value="ECO:0007669"/>
    <property type="project" value="UniProtKB-KW"/>
</dbReference>
<dbReference type="Pfam" id="PF03587">
    <property type="entry name" value="EMG1"/>
    <property type="match status" value="1"/>
</dbReference>
<keyword evidence="9" id="KW-0175">Coiled coil</keyword>